<keyword evidence="1" id="KW-0472">Membrane</keyword>
<dbReference type="RefSeq" id="WP_207298303.1">
    <property type="nucleotide sequence ID" value="NZ_CP071448.1"/>
</dbReference>
<proteinExistence type="predicted"/>
<gene>
    <name evidence="2" type="ORF">J0383_10335</name>
</gene>
<dbReference type="EMBL" id="CP071448">
    <property type="protein sequence ID" value="QSW91182.1"/>
    <property type="molecule type" value="Genomic_DNA"/>
</dbReference>
<evidence type="ECO:0000313" key="2">
    <source>
        <dbReference type="EMBL" id="QSW91182.1"/>
    </source>
</evidence>
<keyword evidence="3" id="KW-1185">Reference proteome</keyword>
<evidence type="ECO:0008006" key="4">
    <source>
        <dbReference type="Google" id="ProtNLM"/>
    </source>
</evidence>
<name>A0ABX7QJI1_9FLAO</name>
<feature type="transmembrane region" description="Helical" evidence="1">
    <location>
        <begin position="40"/>
        <end position="62"/>
    </location>
</feature>
<reference evidence="2 3" key="1">
    <citation type="submission" date="2021-03" db="EMBL/GenBank/DDBJ databases">
        <title>Flavobacterium kribbensis sp. nov, an endophytic bacteria, isolated from soybean.</title>
        <authorList>
            <person name="Lee J."/>
            <person name="Seo J."/>
        </authorList>
    </citation>
    <scope>NUCLEOTIDE SEQUENCE [LARGE SCALE GENOMIC DNA]</scope>
    <source>
        <strain evidence="2 3">BB8</strain>
    </source>
</reference>
<accession>A0ABX7QJI1</accession>
<dbReference type="Proteomes" id="UP000663440">
    <property type="component" value="Chromosome"/>
</dbReference>
<organism evidence="2 3">
    <name type="scientific">Flavobacterium endoglycinae</name>
    <dbReference type="NCBI Taxonomy" id="2816357"/>
    <lineage>
        <taxon>Bacteria</taxon>
        <taxon>Pseudomonadati</taxon>
        <taxon>Bacteroidota</taxon>
        <taxon>Flavobacteriia</taxon>
        <taxon>Flavobacteriales</taxon>
        <taxon>Flavobacteriaceae</taxon>
        <taxon>Flavobacterium</taxon>
    </lineage>
</organism>
<evidence type="ECO:0000256" key="1">
    <source>
        <dbReference type="SAM" id="Phobius"/>
    </source>
</evidence>
<feature type="transmembrane region" description="Helical" evidence="1">
    <location>
        <begin position="9"/>
        <end position="28"/>
    </location>
</feature>
<sequence length="64" mass="6747">MKKISTERGAIFLVSILIGTNTASYILGKSLTISEGSKNGLFSVPLLITIILSVIVGVSAILRK</sequence>
<keyword evidence="1" id="KW-0812">Transmembrane</keyword>
<protein>
    <recommendedName>
        <fullName evidence="4">DUF3098 domain-containing protein</fullName>
    </recommendedName>
</protein>
<keyword evidence="1" id="KW-1133">Transmembrane helix</keyword>
<evidence type="ECO:0000313" key="3">
    <source>
        <dbReference type="Proteomes" id="UP000663440"/>
    </source>
</evidence>